<keyword evidence="6" id="KW-0520">NAD</keyword>
<keyword evidence="9" id="KW-1185">Reference proteome</keyword>
<reference evidence="8 9" key="1">
    <citation type="submission" date="2023-08" db="EMBL/GenBank/DDBJ databases">
        <title>Black Yeasts Isolated from many extreme environments.</title>
        <authorList>
            <person name="Coleine C."/>
            <person name="Stajich J.E."/>
            <person name="Selbmann L."/>
        </authorList>
    </citation>
    <scope>NUCLEOTIDE SEQUENCE [LARGE SCALE GENOMIC DNA]</scope>
    <source>
        <strain evidence="8 9">CCFEE 5935</strain>
    </source>
</reference>
<dbReference type="Gene3D" id="3.40.50.720">
    <property type="entry name" value="NAD(P)-binding Rossmann-like Domain"/>
    <property type="match status" value="1"/>
</dbReference>
<organism evidence="8 9">
    <name type="scientific">Saxophila tyrrhenica</name>
    <dbReference type="NCBI Taxonomy" id="1690608"/>
    <lineage>
        <taxon>Eukaryota</taxon>
        <taxon>Fungi</taxon>
        <taxon>Dikarya</taxon>
        <taxon>Ascomycota</taxon>
        <taxon>Pezizomycotina</taxon>
        <taxon>Dothideomycetes</taxon>
        <taxon>Dothideomycetidae</taxon>
        <taxon>Mycosphaerellales</taxon>
        <taxon>Extremaceae</taxon>
        <taxon>Saxophila</taxon>
    </lineage>
</organism>
<dbReference type="InterPro" id="IPR013149">
    <property type="entry name" value="ADH-like_C"/>
</dbReference>
<evidence type="ECO:0000256" key="3">
    <source>
        <dbReference type="ARBA" id="ARBA00022723"/>
    </source>
</evidence>
<evidence type="ECO:0000256" key="6">
    <source>
        <dbReference type="ARBA" id="ARBA00023027"/>
    </source>
</evidence>
<evidence type="ECO:0000256" key="2">
    <source>
        <dbReference type="ARBA" id="ARBA00008072"/>
    </source>
</evidence>
<dbReference type="InterPro" id="IPR011032">
    <property type="entry name" value="GroES-like_sf"/>
</dbReference>
<comment type="caution">
    <text evidence="8">The sequence shown here is derived from an EMBL/GenBank/DDBJ whole genome shotgun (WGS) entry which is preliminary data.</text>
</comment>
<evidence type="ECO:0000313" key="9">
    <source>
        <dbReference type="Proteomes" id="UP001337655"/>
    </source>
</evidence>
<dbReference type="SUPFAM" id="SSF50129">
    <property type="entry name" value="GroES-like"/>
    <property type="match status" value="1"/>
</dbReference>
<dbReference type="PANTHER" id="PTHR42940">
    <property type="entry name" value="ALCOHOL DEHYDROGENASE 1-RELATED"/>
    <property type="match status" value="1"/>
</dbReference>
<dbReference type="RefSeq" id="XP_064657428.1">
    <property type="nucleotide sequence ID" value="XM_064804658.1"/>
</dbReference>
<keyword evidence="4" id="KW-0862">Zinc</keyword>
<dbReference type="EMBL" id="JAVRRT010000011">
    <property type="protein sequence ID" value="KAK5167722.1"/>
    <property type="molecule type" value="Genomic_DNA"/>
</dbReference>
<evidence type="ECO:0000313" key="8">
    <source>
        <dbReference type="EMBL" id="KAK5167722.1"/>
    </source>
</evidence>
<protein>
    <recommendedName>
        <fullName evidence="7">Enoyl reductase (ER) domain-containing protein</fullName>
    </recommendedName>
</protein>
<accession>A0AAV9P7L2</accession>
<gene>
    <name evidence="8" type="ORF">LTR77_007421</name>
</gene>
<dbReference type="GO" id="GO:0046872">
    <property type="term" value="F:metal ion binding"/>
    <property type="evidence" value="ECO:0007669"/>
    <property type="project" value="UniProtKB-KW"/>
</dbReference>
<feature type="domain" description="Enoyl reductase (ER)" evidence="7">
    <location>
        <begin position="21"/>
        <end position="355"/>
    </location>
</feature>
<evidence type="ECO:0000256" key="1">
    <source>
        <dbReference type="ARBA" id="ARBA00001947"/>
    </source>
</evidence>
<proteinExistence type="inferred from homology"/>
<dbReference type="SMART" id="SM00829">
    <property type="entry name" value="PKS_ER"/>
    <property type="match status" value="1"/>
</dbReference>
<dbReference type="Pfam" id="PF08240">
    <property type="entry name" value="ADH_N"/>
    <property type="match status" value="1"/>
</dbReference>
<dbReference type="InterPro" id="IPR013154">
    <property type="entry name" value="ADH-like_N"/>
</dbReference>
<dbReference type="SUPFAM" id="SSF51735">
    <property type="entry name" value="NAD(P)-binding Rossmann-fold domains"/>
    <property type="match status" value="1"/>
</dbReference>
<dbReference type="InterPro" id="IPR020843">
    <property type="entry name" value="ER"/>
</dbReference>
<dbReference type="Gene3D" id="3.90.180.10">
    <property type="entry name" value="Medium-chain alcohol dehydrogenases, catalytic domain"/>
    <property type="match status" value="1"/>
</dbReference>
<dbReference type="Proteomes" id="UP001337655">
    <property type="component" value="Unassembled WGS sequence"/>
</dbReference>
<comment type="cofactor">
    <cofactor evidence="1">
        <name>Zn(2+)</name>
        <dbReference type="ChEBI" id="CHEBI:29105"/>
    </cofactor>
</comment>
<evidence type="ECO:0000259" key="7">
    <source>
        <dbReference type="SMART" id="SM00829"/>
    </source>
</evidence>
<dbReference type="AlphaFoldDB" id="A0AAV9P7L2"/>
<dbReference type="GO" id="GO:0005737">
    <property type="term" value="C:cytoplasm"/>
    <property type="evidence" value="ECO:0007669"/>
    <property type="project" value="TreeGrafter"/>
</dbReference>
<evidence type="ECO:0000256" key="5">
    <source>
        <dbReference type="ARBA" id="ARBA00023002"/>
    </source>
</evidence>
<keyword evidence="5" id="KW-0560">Oxidoreductase</keyword>
<dbReference type="GeneID" id="89928757"/>
<keyword evidence="3" id="KW-0479">Metal-binding</keyword>
<dbReference type="GO" id="GO:0004022">
    <property type="term" value="F:alcohol dehydrogenase (NAD+) activity"/>
    <property type="evidence" value="ECO:0007669"/>
    <property type="project" value="TreeGrafter"/>
</dbReference>
<dbReference type="FunFam" id="3.40.50.720:FF:000039">
    <property type="entry name" value="Alcohol dehydrogenase AdhP"/>
    <property type="match status" value="1"/>
</dbReference>
<evidence type="ECO:0000256" key="4">
    <source>
        <dbReference type="ARBA" id="ARBA00022833"/>
    </source>
</evidence>
<comment type="similarity">
    <text evidence="2">Belongs to the zinc-containing alcohol dehydrogenase family.</text>
</comment>
<sequence length="371" mass="39894">MATQTATVPETMRACQIIEFNQPHQIRTIPTPSATDLKPNDLLIKIAVPSLCHSDLEYQKGVFPITLPVTASHEGTGTVLAFGSNVKRFDVGDRVVAGQTFGRCGECEVCSGPEEYRHYCPKREAMMSVGGRNGAFQEYLVVDGREATRIPDKMSFATAAPLACAGMTAWRAVRQARLEKGQWLGIIGSGGGLGHLAIQFARKSFGLKVVGVDARDEGLALSREMGADLVVDARKGRDAMVEEVQKVAGPGVDAVLELSGHPSAAETGAAITRNHARFVQVAIADKLPVDVLQLIFKDLTISSSFMASQAETEAMLHAVVDHNVHVENNIFRGLDEIPRAVEMLKKAEYRGKACFVVDKDAVGVVPGDGRV</sequence>
<name>A0AAV9P7L2_9PEZI</name>
<dbReference type="Pfam" id="PF00107">
    <property type="entry name" value="ADH_zinc_N"/>
    <property type="match status" value="1"/>
</dbReference>
<dbReference type="InterPro" id="IPR036291">
    <property type="entry name" value="NAD(P)-bd_dom_sf"/>
</dbReference>
<dbReference type="PANTHER" id="PTHR42940:SF8">
    <property type="entry name" value="VACUOLAR PROTEIN SORTING-ASSOCIATED PROTEIN 11"/>
    <property type="match status" value="1"/>
</dbReference>